<organism evidence="2">
    <name type="scientific">Bactrocera dorsalis</name>
    <name type="common">Oriental fruit fly</name>
    <name type="synonym">Dacus dorsalis</name>
    <dbReference type="NCBI Taxonomy" id="27457"/>
    <lineage>
        <taxon>Eukaryota</taxon>
        <taxon>Metazoa</taxon>
        <taxon>Ecdysozoa</taxon>
        <taxon>Arthropoda</taxon>
        <taxon>Hexapoda</taxon>
        <taxon>Insecta</taxon>
        <taxon>Pterygota</taxon>
        <taxon>Neoptera</taxon>
        <taxon>Endopterygota</taxon>
        <taxon>Diptera</taxon>
        <taxon>Brachycera</taxon>
        <taxon>Muscomorpha</taxon>
        <taxon>Tephritoidea</taxon>
        <taxon>Tephritidae</taxon>
        <taxon>Bactrocera</taxon>
        <taxon>Bactrocera</taxon>
    </lineage>
</organism>
<sequence>IVGAFGNMQRNTFENQHPFPNRNSQPMFQPHYQMRQQFQFPPPRPTAPKPQKPEPMDVDKSVQSRNINYQNRPRQMTQLQGKRPPSLNHVPPPFKQQRNFHIQTEEQHYNNLMESGEFQPDNYEENYYQQLQNEDIEGYAESFDQQNQQYEIPTQDLTDIHFLG</sequence>
<proteinExistence type="predicted"/>
<evidence type="ECO:0000256" key="1">
    <source>
        <dbReference type="SAM" id="MobiDB-lite"/>
    </source>
</evidence>
<dbReference type="EMBL" id="GAKP01023508">
    <property type="protein sequence ID" value="JAC35450.1"/>
    <property type="molecule type" value="Transcribed_RNA"/>
</dbReference>
<feature type="compositionally biased region" description="Pro residues" evidence="1">
    <location>
        <begin position="40"/>
        <end position="50"/>
    </location>
</feature>
<feature type="compositionally biased region" description="Polar residues" evidence="1">
    <location>
        <begin position="63"/>
        <end position="80"/>
    </location>
</feature>
<feature type="non-terminal residue" evidence="2">
    <location>
        <position position="1"/>
    </location>
</feature>
<dbReference type="AlphaFoldDB" id="A0A034V0X6"/>
<feature type="region of interest" description="Disordered" evidence="1">
    <location>
        <begin position="1"/>
        <end position="94"/>
    </location>
</feature>
<evidence type="ECO:0000313" key="2">
    <source>
        <dbReference type="EMBL" id="JAC35450.1"/>
    </source>
</evidence>
<feature type="compositionally biased region" description="Basic and acidic residues" evidence="1">
    <location>
        <begin position="51"/>
        <end position="62"/>
    </location>
</feature>
<protein>
    <submittedName>
        <fullName evidence="2">Retrovirus-related Gag polyprotein from transposon HMS-Beagle</fullName>
    </submittedName>
</protein>
<gene>
    <name evidence="2" type="primary">GAGHB</name>
</gene>
<name>A0A034V0X6_BACDO</name>
<reference evidence="2" key="1">
    <citation type="journal article" date="2014" name="BMC Genomics">
        <title>Characterizing the developmental transcriptome of the oriental fruit fly, Bactrocera dorsalis (Diptera: Tephritidae) through comparative genomic analysis with Drosophila melanogaster utilizing modENCODE datasets.</title>
        <authorList>
            <person name="Geib S.M."/>
            <person name="Calla B."/>
            <person name="Hall B."/>
            <person name="Hou S."/>
            <person name="Manoukis N.C."/>
        </authorList>
    </citation>
    <scope>NUCLEOTIDE SEQUENCE</scope>
    <source>
        <strain evidence="2">Punador</strain>
    </source>
</reference>
<accession>A0A034V0X6</accession>